<dbReference type="InterPro" id="IPR001087">
    <property type="entry name" value="GDSL"/>
</dbReference>
<reference evidence="2 3" key="1">
    <citation type="submission" date="2019-05" db="EMBL/GenBank/DDBJ databases">
        <title>Mikania micrantha, genome provides insights into the molecular mechanism of rapid growth.</title>
        <authorList>
            <person name="Liu B."/>
        </authorList>
    </citation>
    <scope>NUCLEOTIDE SEQUENCE [LARGE SCALE GENOMIC DNA]</scope>
    <source>
        <strain evidence="2">NLD-2019</strain>
        <tissue evidence="2">Leaf</tissue>
    </source>
</reference>
<evidence type="ECO:0008006" key="4">
    <source>
        <dbReference type="Google" id="ProtNLM"/>
    </source>
</evidence>
<comment type="caution">
    <text evidence="2">The sequence shown here is derived from an EMBL/GenBank/DDBJ whole genome shotgun (WGS) entry which is preliminary data.</text>
</comment>
<name>A0A5N6PYD6_9ASTR</name>
<dbReference type="PANTHER" id="PTHR45642:SF82">
    <property type="entry name" value="GDSL-LIKE LIPASE_ACYLHYDROLASE SUPERFAMILY PROTEIN-RELATED"/>
    <property type="match status" value="1"/>
</dbReference>
<dbReference type="CDD" id="cd01837">
    <property type="entry name" value="SGNH_plant_lipase_like"/>
    <property type="match status" value="1"/>
</dbReference>
<dbReference type="GO" id="GO:0016788">
    <property type="term" value="F:hydrolase activity, acting on ester bonds"/>
    <property type="evidence" value="ECO:0007669"/>
    <property type="project" value="InterPro"/>
</dbReference>
<keyword evidence="3" id="KW-1185">Reference proteome</keyword>
<dbReference type="PANTHER" id="PTHR45642">
    <property type="entry name" value="GDSL ESTERASE/LIPASE EXL3"/>
    <property type="match status" value="1"/>
</dbReference>
<dbReference type="InterPro" id="IPR036514">
    <property type="entry name" value="SGNH_hydro_sf"/>
</dbReference>
<comment type="similarity">
    <text evidence="1">Belongs to the 'GDSL' lipolytic enzyme family.</text>
</comment>
<evidence type="ECO:0000313" key="3">
    <source>
        <dbReference type="Proteomes" id="UP000326396"/>
    </source>
</evidence>
<proteinExistence type="inferred from homology"/>
<dbReference type="OrthoDB" id="1600564at2759"/>
<dbReference type="EMBL" id="SZYD01000001">
    <property type="protein sequence ID" value="KAD7477394.1"/>
    <property type="molecule type" value="Genomic_DNA"/>
</dbReference>
<evidence type="ECO:0000313" key="2">
    <source>
        <dbReference type="EMBL" id="KAD7477394.1"/>
    </source>
</evidence>
<dbReference type="AlphaFoldDB" id="A0A5N6PYD6"/>
<dbReference type="Pfam" id="PF00657">
    <property type="entry name" value="Lipase_GDSL"/>
    <property type="match status" value="1"/>
</dbReference>
<dbReference type="Gene3D" id="3.40.50.1110">
    <property type="entry name" value="SGNH hydrolase"/>
    <property type="match status" value="1"/>
</dbReference>
<sequence length="266" mass="30134">MKSKAEALGVKEYLPAYLDPLIKDKDLQTGVSFASGGSGFDPLTTTITTAIPMSVQLDMFKEYIQRLKRNIEEEPANNIITNSVVVVVAGNNDLFLSYPVRKLQYDVPAYSNMIAKIVLKFIQEIHTLGVRRMVIFSAPPIGCLPEVRTLYGGLQRSCADQENIAAQLFNNILKEQLQLWTTSYPESRVAFIDYYNSMLRIIKSPHEYDRGCCGTGTIEVIYLCNILTPTCPDRSRYFFWDGFHLTEKGNNIIVNYIFEDLVNALF</sequence>
<gene>
    <name evidence="2" type="ORF">E3N88_00530</name>
</gene>
<dbReference type="SUPFAM" id="SSF52266">
    <property type="entry name" value="SGNH hydrolase"/>
    <property type="match status" value="1"/>
</dbReference>
<accession>A0A5N6PYD6</accession>
<organism evidence="2 3">
    <name type="scientific">Mikania micrantha</name>
    <name type="common">bitter vine</name>
    <dbReference type="NCBI Taxonomy" id="192012"/>
    <lineage>
        <taxon>Eukaryota</taxon>
        <taxon>Viridiplantae</taxon>
        <taxon>Streptophyta</taxon>
        <taxon>Embryophyta</taxon>
        <taxon>Tracheophyta</taxon>
        <taxon>Spermatophyta</taxon>
        <taxon>Magnoliopsida</taxon>
        <taxon>eudicotyledons</taxon>
        <taxon>Gunneridae</taxon>
        <taxon>Pentapetalae</taxon>
        <taxon>asterids</taxon>
        <taxon>campanulids</taxon>
        <taxon>Asterales</taxon>
        <taxon>Asteraceae</taxon>
        <taxon>Asteroideae</taxon>
        <taxon>Heliantheae alliance</taxon>
        <taxon>Eupatorieae</taxon>
        <taxon>Mikania</taxon>
    </lineage>
</organism>
<protein>
    <recommendedName>
        <fullName evidence="4">SGNH hydrolase-type esterase domain-containing protein</fullName>
    </recommendedName>
</protein>
<dbReference type="Proteomes" id="UP000326396">
    <property type="component" value="Linkage Group LG1"/>
</dbReference>
<dbReference type="InterPro" id="IPR035669">
    <property type="entry name" value="SGNH_plant_lipase-like"/>
</dbReference>
<evidence type="ECO:0000256" key="1">
    <source>
        <dbReference type="ARBA" id="ARBA00008668"/>
    </source>
</evidence>
<dbReference type="InterPro" id="IPR050592">
    <property type="entry name" value="GDSL_lipolytic_enzyme"/>
</dbReference>